<keyword evidence="1" id="KW-0812">Transmembrane</keyword>
<keyword evidence="3" id="KW-1185">Reference proteome</keyword>
<dbReference type="Proteomes" id="UP001262889">
    <property type="component" value="Unassembled WGS sequence"/>
</dbReference>
<dbReference type="RefSeq" id="WP_311536392.1">
    <property type="nucleotide sequence ID" value="NZ_JAVRHQ010000034.1"/>
</dbReference>
<reference evidence="2 3" key="1">
    <citation type="submission" date="2023-09" db="EMBL/GenBank/DDBJ databases">
        <authorList>
            <person name="Rey-Velasco X."/>
        </authorList>
    </citation>
    <scope>NUCLEOTIDE SEQUENCE [LARGE SCALE GENOMIC DNA]</scope>
    <source>
        <strain evidence="2 3">F363</strain>
    </source>
</reference>
<feature type="transmembrane region" description="Helical" evidence="1">
    <location>
        <begin position="15"/>
        <end position="35"/>
    </location>
</feature>
<sequence>MNNELTEQKGWWKSYWKWIVAGSAIILLLFTAAFFSSSSGLDNIATDLVQAYADPKLYDDAIKKAQSNPKIISALGQIEPIDKMTILEGEVKFSNNNNTVSSTIRITGTKGKAKMDISAKRGNDKWDYSKINIRIKNPTEKKQTIEVLTEE</sequence>
<keyword evidence="1" id="KW-0472">Membrane</keyword>
<name>A0ABU3CEJ2_9FLAO</name>
<dbReference type="Pfam" id="PF08695">
    <property type="entry name" value="Coa1"/>
    <property type="match status" value="1"/>
</dbReference>
<evidence type="ECO:0000313" key="3">
    <source>
        <dbReference type="Proteomes" id="UP001262889"/>
    </source>
</evidence>
<protein>
    <submittedName>
        <fullName evidence="2">Cytochrome c oxidase assembly factor Coa1 family protein</fullName>
    </submittedName>
</protein>
<dbReference type="InterPro" id="IPR014807">
    <property type="entry name" value="Coa1"/>
</dbReference>
<accession>A0ABU3CEJ2</accession>
<dbReference type="EMBL" id="JAVRHQ010000034">
    <property type="protein sequence ID" value="MDT0644777.1"/>
    <property type="molecule type" value="Genomic_DNA"/>
</dbReference>
<evidence type="ECO:0000313" key="2">
    <source>
        <dbReference type="EMBL" id="MDT0644777.1"/>
    </source>
</evidence>
<gene>
    <name evidence="2" type="ORF">RM553_18190</name>
</gene>
<comment type="caution">
    <text evidence="2">The sequence shown here is derived from an EMBL/GenBank/DDBJ whole genome shotgun (WGS) entry which is preliminary data.</text>
</comment>
<organism evidence="2 3">
    <name type="scientific">Autumnicola tepida</name>
    <dbReference type="NCBI Taxonomy" id="3075595"/>
    <lineage>
        <taxon>Bacteria</taxon>
        <taxon>Pseudomonadati</taxon>
        <taxon>Bacteroidota</taxon>
        <taxon>Flavobacteriia</taxon>
        <taxon>Flavobacteriales</taxon>
        <taxon>Flavobacteriaceae</taxon>
        <taxon>Autumnicola</taxon>
    </lineage>
</organism>
<keyword evidence="1" id="KW-1133">Transmembrane helix</keyword>
<evidence type="ECO:0000256" key="1">
    <source>
        <dbReference type="SAM" id="Phobius"/>
    </source>
</evidence>
<proteinExistence type="predicted"/>